<dbReference type="AlphaFoldDB" id="A0A096Y6T9"/>
<dbReference type="SUPFAM" id="SSF47973">
    <property type="entry name" value="Ribosomal protein S7"/>
    <property type="match status" value="1"/>
</dbReference>
<accession>A0A096Y6T9</accession>
<dbReference type="GeneID" id="20832908"/>
<protein>
    <submittedName>
        <fullName evidence="5">Ribosomal protein S7</fullName>
    </submittedName>
</protein>
<comment type="similarity">
    <text evidence="1">Belongs to the universal ribosomal protein uS7 family.</text>
</comment>
<reference evidence="5" key="1">
    <citation type="journal article" date="2014" name="Genome Biol. Evol.">
        <title>The mitochondrial genomes of the glaucophytes Gloeochaete wittrockiana and Cyanoptyche gloeocystis: multilocus phylogenetics suggests a monophyletic archaeplastida.</title>
        <authorList>
            <person name="Jackson C."/>
            <person name="Reyes-Prieto A."/>
        </authorList>
    </citation>
    <scope>NUCLEOTIDE SEQUENCE</scope>
    <source>
        <strain evidence="5">SAG 46.84</strain>
    </source>
</reference>
<proteinExistence type="inferred from homology"/>
<keyword evidence="5" id="KW-0496">Mitochondrion</keyword>
<dbReference type="EMBL" id="KJ867410">
    <property type="protein sequence ID" value="AIM52032.1"/>
    <property type="molecule type" value="Genomic_DNA"/>
</dbReference>
<evidence type="ECO:0000256" key="1">
    <source>
        <dbReference type="ARBA" id="ARBA00007151"/>
    </source>
</evidence>
<reference evidence="5" key="2">
    <citation type="submission" date="2014-05" db="EMBL/GenBank/DDBJ databases">
        <authorList>
            <person name="Jackson C.J."/>
            <person name="Reyes-Prieto A."/>
        </authorList>
    </citation>
    <scope>NUCLEOTIDE SEQUENCE</scope>
    <source>
        <strain evidence="5">SAG 46.84</strain>
    </source>
</reference>
<evidence type="ECO:0000256" key="2">
    <source>
        <dbReference type="ARBA" id="ARBA00022980"/>
    </source>
</evidence>
<evidence type="ECO:0000256" key="3">
    <source>
        <dbReference type="ARBA" id="ARBA00023274"/>
    </source>
</evidence>
<gene>
    <name evidence="5" type="primary">rps7</name>
</gene>
<dbReference type="Pfam" id="PF00177">
    <property type="entry name" value="Ribosomal_S7"/>
    <property type="match status" value="1"/>
</dbReference>
<dbReference type="RefSeq" id="YP_009092446.1">
    <property type="nucleotide sequence ID" value="NC_025293.1"/>
</dbReference>
<geneLocation type="mitochondrion" evidence="5"/>
<evidence type="ECO:0000313" key="5">
    <source>
        <dbReference type="EMBL" id="AIM52032.1"/>
    </source>
</evidence>
<keyword evidence="3" id="KW-0687">Ribonucleoprotein</keyword>
<feature type="domain" description="Small ribosomal subunit protein uS7" evidence="4">
    <location>
        <begin position="7"/>
        <end position="123"/>
    </location>
</feature>
<dbReference type="InterPro" id="IPR036823">
    <property type="entry name" value="Ribosomal_uS7_dom_sf"/>
</dbReference>
<dbReference type="InterPro" id="IPR023798">
    <property type="entry name" value="Ribosomal_uS7_dom"/>
</dbReference>
<dbReference type="InterPro" id="IPR000235">
    <property type="entry name" value="Ribosomal_uS7"/>
</dbReference>
<dbReference type="GO" id="GO:0005840">
    <property type="term" value="C:ribosome"/>
    <property type="evidence" value="ECO:0007669"/>
    <property type="project" value="UniProtKB-KW"/>
</dbReference>
<name>A0A096Y6T9_9EUKA</name>
<dbReference type="GO" id="GO:1990904">
    <property type="term" value="C:ribonucleoprotein complex"/>
    <property type="evidence" value="ECO:0007669"/>
    <property type="project" value="UniProtKB-KW"/>
</dbReference>
<evidence type="ECO:0000259" key="4">
    <source>
        <dbReference type="Pfam" id="PF00177"/>
    </source>
</evidence>
<keyword evidence="2 5" id="KW-0689">Ribosomal protein</keyword>
<sequence length="133" mass="15898">MLIHSKNYIFRKGEKEKVEKVIIKSKSIFFDMHALNIVPITYTSFKNIRPSINVKKTRIGNKIISTPYILTVKQQKSLFFKWILEETKTNLKLKDLLINQLKFIFYKQGNIVKKLEKLYKDVEQSRSQFKQKK</sequence>
<dbReference type="PIRSF" id="PIRSF002122">
    <property type="entry name" value="RPS7p_RPS7a_RPS5e_RPS7o"/>
    <property type="match status" value="1"/>
</dbReference>
<organism evidence="5">
    <name type="scientific">Gloeochaete wittrockiana</name>
    <dbReference type="NCBI Taxonomy" id="38269"/>
    <lineage>
        <taxon>Eukaryota</taxon>
        <taxon>Glaucocystophyceae</taxon>
        <taxon>Gloeochaetales</taxon>
        <taxon>Gloeochaetaceae</taxon>
        <taxon>Gloeochaete</taxon>
    </lineage>
</organism>
<dbReference type="GO" id="GO:0006412">
    <property type="term" value="P:translation"/>
    <property type="evidence" value="ECO:0007669"/>
    <property type="project" value="InterPro"/>
</dbReference>
<dbReference type="Gene3D" id="1.10.455.10">
    <property type="entry name" value="Ribosomal protein S7 domain"/>
    <property type="match status" value="1"/>
</dbReference>